<name>A0AAN9MJ06_PHACN</name>
<evidence type="ECO:0000313" key="2">
    <source>
        <dbReference type="Proteomes" id="UP001374584"/>
    </source>
</evidence>
<dbReference type="AlphaFoldDB" id="A0AAN9MJ06"/>
<dbReference type="EMBL" id="JAYMYR010000007">
    <property type="protein sequence ID" value="KAK7353709.1"/>
    <property type="molecule type" value="Genomic_DNA"/>
</dbReference>
<dbReference type="Proteomes" id="UP001374584">
    <property type="component" value="Unassembled WGS sequence"/>
</dbReference>
<sequence length="121" mass="13939">MIQSLAQKFSWLDILVGLEQFFHCARSRVDSAKLQRTLEDYARHQDEHQADKFVLETTKSMLHRKVHTLDIALEATKDEISQGFLDGFSVALVQFQAIYPDLDTSSFDPFKIVMDGNIFNE</sequence>
<proteinExistence type="predicted"/>
<protein>
    <submittedName>
        <fullName evidence="1">Uncharacterized protein</fullName>
    </submittedName>
</protein>
<comment type="caution">
    <text evidence="1">The sequence shown here is derived from an EMBL/GenBank/DDBJ whole genome shotgun (WGS) entry which is preliminary data.</text>
</comment>
<accession>A0AAN9MJ06</accession>
<organism evidence="1 2">
    <name type="scientific">Phaseolus coccineus</name>
    <name type="common">Scarlet runner bean</name>
    <name type="synonym">Phaseolus multiflorus</name>
    <dbReference type="NCBI Taxonomy" id="3886"/>
    <lineage>
        <taxon>Eukaryota</taxon>
        <taxon>Viridiplantae</taxon>
        <taxon>Streptophyta</taxon>
        <taxon>Embryophyta</taxon>
        <taxon>Tracheophyta</taxon>
        <taxon>Spermatophyta</taxon>
        <taxon>Magnoliopsida</taxon>
        <taxon>eudicotyledons</taxon>
        <taxon>Gunneridae</taxon>
        <taxon>Pentapetalae</taxon>
        <taxon>rosids</taxon>
        <taxon>fabids</taxon>
        <taxon>Fabales</taxon>
        <taxon>Fabaceae</taxon>
        <taxon>Papilionoideae</taxon>
        <taxon>50 kb inversion clade</taxon>
        <taxon>NPAAA clade</taxon>
        <taxon>indigoferoid/millettioid clade</taxon>
        <taxon>Phaseoleae</taxon>
        <taxon>Phaseolus</taxon>
    </lineage>
</organism>
<gene>
    <name evidence="1" type="ORF">VNO80_19160</name>
</gene>
<keyword evidence="2" id="KW-1185">Reference proteome</keyword>
<evidence type="ECO:0000313" key="1">
    <source>
        <dbReference type="EMBL" id="KAK7353709.1"/>
    </source>
</evidence>
<reference evidence="1 2" key="1">
    <citation type="submission" date="2024-01" db="EMBL/GenBank/DDBJ databases">
        <title>The genomes of 5 underutilized Papilionoideae crops provide insights into root nodulation and disease resistanc.</title>
        <authorList>
            <person name="Jiang F."/>
        </authorList>
    </citation>
    <scope>NUCLEOTIDE SEQUENCE [LARGE SCALE GENOMIC DNA]</scope>
    <source>
        <strain evidence="1">JINMINGXINNONG_FW02</strain>
        <tissue evidence="1">Leaves</tissue>
    </source>
</reference>